<feature type="region of interest" description="Disordered" evidence="6">
    <location>
        <begin position="58"/>
        <end position="87"/>
    </location>
</feature>
<proteinExistence type="predicted"/>
<sequence length="143" mass="14904">MAAAGYGGRSVTRCKDMWENINKYFCKAKESGKKRPAHAKTCPYFVKLDHLYFHPGRGSGAGAASSSAAGNTNSKTNANGNAIASADDTGNKASVELLDVVVKYDTDTHYGAPPGFPTDGVRGGNAGREGTKDDGEAVDMGRA</sequence>
<name>A0A8R7P3P7_TRIUA</name>
<feature type="region of interest" description="Disordered" evidence="6">
    <location>
        <begin position="109"/>
        <end position="143"/>
    </location>
</feature>
<feature type="compositionally biased region" description="Low complexity" evidence="6">
    <location>
        <begin position="62"/>
        <end position="82"/>
    </location>
</feature>
<dbReference type="Gramene" id="TuG1812G0100002910.01.T01">
    <property type="protein sequence ID" value="TuG1812G0100002910.01.T01.cds393715"/>
    <property type="gene ID" value="TuG1812G0100002910.01"/>
</dbReference>
<dbReference type="Pfam" id="PF13837">
    <property type="entry name" value="Myb_DNA-bind_4"/>
    <property type="match status" value="1"/>
</dbReference>
<accession>A0A8R7P3P7</accession>
<evidence type="ECO:0000256" key="2">
    <source>
        <dbReference type="ARBA" id="ARBA00023015"/>
    </source>
</evidence>
<evidence type="ECO:0000313" key="9">
    <source>
        <dbReference type="Proteomes" id="UP000015106"/>
    </source>
</evidence>
<dbReference type="GO" id="GO:0003677">
    <property type="term" value="F:DNA binding"/>
    <property type="evidence" value="ECO:0007669"/>
    <property type="project" value="UniProtKB-KW"/>
</dbReference>
<dbReference type="EnsemblPlants" id="TuG1812G0100002910.01.T01">
    <property type="protein sequence ID" value="TuG1812G0100002910.01.T01.cds393715"/>
    <property type="gene ID" value="TuG1812G0100002910.01"/>
</dbReference>
<organism evidence="8 9">
    <name type="scientific">Triticum urartu</name>
    <name type="common">Red wild einkorn</name>
    <name type="synonym">Crithodium urartu</name>
    <dbReference type="NCBI Taxonomy" id="4572"/>
    <lineage>
        <taxon>Eukaryota</taxon>
        <taxon>Viridiplantae</taxon>
        <taxon>Streptophyta</taxon>
        <taxon>Embryophyta</taxon>
        <taxon>Tracheophyta</taxon>
        <taxon>Spermatophyta</taxon>
        <taxon>Magnoliopsida</taxon>
        <taxon>Liliopsida</taxon>
        <taxon>Poales</taxon>
        <taxon>Poaceae</taxon>
        <taxon>BOP clade</taxon>
        <taxon>Pooideae</taxon>
        <taxon>Triticodae</taxon>
        <taxon>Triticeae</taxon>
        <taxon>Triticinae</taxon>
        <taxon>Triticum</taxon>
    </lineage>
</organism>
<evidence type="ECO:0000256" key="5">
    <source>
        <dbReference type="ARBA" id="ARBA00023242"/>
    </source>
</evidence>
<evidence type="ECO:0000256" key="4">
    <source>
        <dbReference type="ARBA" id="ARBA00023163"/>
    </source>
</evidence>
<evidence type="ECO:0000259" key="7">
    <source>
        <dbReference type="Pfam" id="PF13837"/>
    </source>
</evidence>
<dbReference type="AlphaFoldDB" id="A0A8R7P3P7"/>
<evidence type="ECO:0000256" key="1">
    <source>
        <dbReference type="ARBA" id="ARBA00004123"/>
    </source>
</evidence>
<dbReference type="InterPro" id="IPR044822">
    <property type="entry name" value="Myb_DNA-bind_4"/>
</dbReference>
<keyword evidence="4" id="KW-0804">Transcription</keyword>
<dbReference type="PANTHER" id="PTHR21654">
    <property type="entry name" value="FI21293P1"/>
    <property type="match status" value="1"/>
</dbReference>
<dbReference type="PANTHER" id="PTHR21654:SF31">
    <property type="entry name" value="OS02G0104500 PROTEIN"/>
    <property type="match status" value="1"/>
</dbReference>
<dbReference type="GO" id="GO:0006355">
    <property type="term" value="P:regulation of DNA-templated transcription"/>
    <property type="evidence" value="ECO:0007669"/>
    <property type="project" value="UniProtKB-ARBA"/>
</dbReference>
<keyword evidence="5" id="KW-0539">Nucleus</keyword>
<keyword evidence="2" id="KW-0805">Transcription regulation</keyword>
<feature type="domain" description="Myb/SANT-like DNA-binding" evidence="7">
    <location>
        <begin position="1"/>
        <end position="51"/>
    </location>
</feature>
<keyword evidence="9" id="KW-1185">Reference proteome</keyword>
<reference evidence="8" key="2">
    <citation type="submission" date="2018-03" db="EMBL/GenBank/DDBJ databases">
        <title>The Triticum urartu genome reveals the dynamic nature of wheat genome evolution.</title>
        <authorList>
            <person name="Ling H."/>
            <person name="Ma B."/>
            <person name="Shi X."/>
            <person name="Liu H."/>
            <person name="Dong L."/>
            <person name="Sun H."/>
            <person name="Cao Y."/>
            <person name="Gao Q."/>
            <person name="Zheng S."/>
            <person name="Li Y."/>
            <person name="Yu Y."/>
            <person name="Du H."/>
            <person name="Qi M."/>
            <person name="Li Y."/>
            <person name="Yu H."/>
            <person name="Cui Y."/>
            <person name="Wang N."/>
            <person name="Chen C."/>
            <person name="Wu H."/>
            <person name="Zhao Y."/>
            <person name="Zhang J."/>
            <person name="Li Y."/>
            <person name="Zhou W."/>
            <person name="Zhang B."/>
            <person name="Hu W."/>
            <person name="Eijk M."/>
            <person name="Tang J."/>
            <person name="Witsenboer H."/>
            <person name="Zhao S."/>
            <person name="Li Z."/>
            <person name="Zhang A."/>
            <person name="Wang D."/>
            <person name="Liang C."/>
        </authorList>
    </citation>
    <scope>NUCLEOTIDE SEQUENCE [LARGE SCALE GENOMIC DNA]</scope>
    <source>
        <strain evidence="8">cv. G1812</strain>
    </source>
</reference>
<evidence type="ECO:0000313" key="8">
    <source>
        <dbReference type="EnsemblPlants" id="TuG1812G0100002910.01.T01.cds393715"/>
    </source>
</evidence>
<evidence type="ECO:0000256" key="6">
    <source>
        <dbReference type="SAM" id="MobiDB-lite"/>
    </source>
</evidence>
<keyword evidence="3" id="KW-0238">DNA-binding</keyword>
<dbReference type="Proteomes" id="UP000015106">
    <property type="component" value="Chromosome 1"/>
</dbReference>
<protein>
    <recommendedName>
        <fullName evidence="7">Myb/SANT-like DNA-binding domain-containing protein</fullName>
    </recommendedName>
</protein>
<evidence type="ECO:0000256" key="3">
    <source>
        <dbReference type="ARBA" id="ARBA00023125"/>
    </source>
</evidence>
<feature type="compositionally biased region" description="Basic and acidic residues" evidence="6">
    <location>
        <begin position="129"/>
        <end position="143"/>
    </location>
</feature>
<dbReference type="GO" id="GO:0005634">
    <property type="term" value="C:nucleus"/>
    <property type="evidence" value="ECO:0007669"/>
    <property type="project" value="UniProtKB-SubCell"/>
</dbReference>
<comment type="subcellular location">
    <subcellularLocation>
        <location evidence="1">Nucleus</location>
    </subcellularLocation>
</comment>
<reference evidence="8" key="3">
    <citation type="submission" date="2022-06" db="UniProtKB">
        <authorList>
            <consortium name="EnsemblPlants"/>
        </authorList>
    </citation>
    <scope>IDENTIFICATION</scope>
</reference>
<reference evidence="9" key="1">
    <citation type="journal article" date="2013" name="Nature">
        <title>Draft genome of the wheat A-genome progenitor Triticum urartu.</title>
        <authorList>
            <person name="Ling H.Q."/>
            <person name="Zhao S."/>
            <person name="Liu D."/>
            <person name="Wang J."/>
            <person name="Sun H."/>
            <person name="Zhang C."/>
            <person name="Fan H."/>
            <person name="Li D."/>
            <person name="Dong L."/>
            <person name="Tao Y."/>
            <person name="Gao C."/>
            <person name="Wu H."/>
            <person name="Li Y."/>
            <person name="Cui Y."/>
            <person name="Guo X."/>
            <person name="Zheng S."/>
            <person name="Wang B."/>
            <person name="Yu K."/>
            <person name="Liang Q."/>
            <person name="Yang W."/>
            <person name="Lou X."/>
            <person name="Chen J."/>
            <person name="Feng M."/>
            <person name="Jian J."/>
            <person name="Zhang X."/>
            <person name="Luo G."/>
            <person name="Jiang Y."/>
            <person name="Liu J."/>
            <person name="Wang Z."/>
            <person name="Sha Y."/>
            <person name="Zhang B."/>
            <person name="Wu H."/>
            <person name="Tang D."/>
            <person name="Shen Q."/>
            <person name="Xue P."/>
            <person name="Zou S."/>
            <person name="Wang X."/>
            <person name="Liu X."/>
            <person name="Wang F."/>
            <person name="Yang Y."/>
            <person name="An X."/>
            <person name="Dong Z."/>
            <person name="Zhang K."/>
            <person name="Zhang X."/>
            <person name="Luo M.C."/>
            <person name="Dvorak J."/>
            <person name="Tong Y."/>
            <person name="Wang J."/>
            <person name="Yang H."/>
            <person name="Li Z."/>
            <person name="Wang D."/>
            <person name="Zhang A."/>
            <person name="Wang J."/>
        </authorList>
    </citation>
    <scope>NUCLEOTIDE SEQUENCE</scope>
    <source>
        <strain evidence="9">cv. G1812</strain>
    </source>
</reference>